<reference evidence="1 2" key="1">
    <citation type="submission" date="2018-05" db="EMBL/GenBank/DDBJ databases">
        <authorList>
            <person name="Zhang Y.-J."/>
        </authorList>
    </citation>
    <scope>NUCLEOTIDE SEQUENCE [LARGE SCALE GENOMIC DNA]</scope>
    <source>
        <strain evidence="1 2">CY04</strain>
    </source>
</reference>
<dbReference type="Proteomes" id="UP001429564">
    <property type="component" value="Unassembled WGS sequence"/>
</dbReference>
<sequence length="176" mass="18603">MNSSDPKMAAFRDFISASADLELAKEALADMQDAYNKTSADFLKMTSDMEISDDPSTAQGELSSMMTELLANEPAADDPAYDQWEADVAAVTDAQSVMTQLNEDWATLQDAQREVDGASAGANETAMMDAIVAAINSTGAGPVTEADVTPEMTEWVAKQLGVGDSRGAIDAYMASL</sequence>
<accession>A0ABX0W8X2</accession>
<dbReference type="EMBL" id="QHLQ01000008">
    <property type="protein sequence ID" value="NIZ61249.1"/>
    <property type="molecule type" value="Genomic_DNA"/>
</dbReference>
<proteinExistence type="predicted"/>
<evidence type="ECO:0000313" key="1">
    <source>
        <dbReference type="EMBL" id="NIZ61249.1"/>
    </source>
</evidence>
<evidence type="ECO:0000313" key="2">
    <source>
        <dbReference type="Proteomes" id="UP001429564"/>
    </source>
</evidence>
<organism evidence="1 2">
    <name type="scientific">Parasedimentitalea denitrificans</name>
    <dbReference type="NCBI Taxonomy" id="2211118"/>
    <lineage>
        <taxon>Bacteria</taxon>
        <taxon>Pseudomonadati</taxon>
        <taxon>Pseudomonadota</taxon>
        <taxon>Alphaproteobacteria</taxon>
        <taxon>Rhodobacterales</taxon>
        <taxon>Paracoccaceae</taxon>
        <taxon>Parasedimentitalea</taxon>
    </lineage>
</organism>
<comment type="caution">
    <text evidence="1">The sequence shown here is derived from an EMBL/GenBank/DDBJ whole genome shotgun (WGS) entry which is preliminary data.</text>
</comment>
<name>A0ABX0W8X2_9RHOB</name>
<keyword evidence="2" id="KW-1185">Reference proteome</keyword>
<protein>
    <submittedName>
        <fullName evidence="1">Uncharacterized protein</fullName>
    </submittedName>
</protein>
<gene>
    <name evidence="1" type="ORF">DL239_09710</name>
</gene>